<keyword evidence="3" id="KW-0804">Transcription</keyword>
<keyword evidence="2" id="KW-0238">DNA-binding</keyword>
<sequence>MSKLICAEFDEFEEALYGVQGHYLLRSRQQRDWRLRVVDLNGVALMLGREGAGTLYSGVGLPEFFNIFLPVSGRETTVVDGQRFDHRRIGWMVPDVMFHIDASRPATWLTVAMSCDLVLRWAGIHEDEFDFSILARNLVGVAQMDVTPLVWLAHRLFHIDEHSPEDLHNPVAEHAARTELMDMVFHTLLPLDVSNPTVRHCLDHRRILREALELLASLEEAPVYLEDLCAATHASERTVRTVFNRYLGMSPHRYLMLYRLHAIRSAIRRAQPGETITSICARYGVWDFGRLARQYMSYFGELPSQALASRPR</sequence>
<protein>
    <recommendedName>
        <fullName evidence="5">HTH araC/xylS-type domain-containing protein</fullName>
    </recommendedName>
</protein>
<evidence type="ECO:0000256" key="1">
    <source>
        <dbReference type="ARBA" id="ARBA00023015"/>
    </source>
</evidence>
<accession>A0A7U7ESZ9</accession>
<dbReference type="Gene3D" id="1.10.10.60">
    <property type="entry name" value="Homeodomain-like"/>
    <property type="match status" value="1"/>
</dbReference>
<dbReference type="InterPro" id="IPR050204">
    <property type="entry name" value="AraC_XylS_family_regulators"/>
</dbReference>
<dbReference type="PROSITE" id="PS01124">
    <property type="entry name" value="HTH_ARAC_FAMILY_2"/>
    <property type="match status" value="1"/>
</dbReference>
<organism evidence="6 7">
    <name type="scientific">Zestomonas carbonaria</name>
    <dbReference type="NCBI Taxonomy" id="2762745"/>
    <lineage>
        <taxon>Bacteria</taxon>
        <taxon>Pseudomonadati</taxon>
        <taxon>Pseudomonadota</taxon>
        <taxon>Gammaproteobacteria</taxon>
        <taxon>Pseudomonadales</taxon>
        <taxon>Pseudomonadaceae</taxon>
        <taxon>Zestomonas</taxon>
    </lineage>
</organism>
<comment type="function">
    <text evidence="4">Regulatory protein of the TOL plasmid xyl operons. XylS activates the xylXYZLTEGFJQKIH operon required for the degradation of toluene, m-xylene and p-xylene.</text>
</comment>
<feature type="domain" description="HTH araC/xylS-type" evidence="5">
    <location>
        <begin position="209"/>
        <end position="309"/>
    </location>
</feature>
<dbReference type="AlphaFoldDB" id="A0A7U7ESZ9"/>
<keyword evidence="7" id="KW-1185">Reference proteome</keyword>
<dbReference type="GO" id="GO:0003700">
    <property type="term" value="F:DNA-binding transcription factor activity"/>
    <property type="evidence" value="ECO:0007669"/>
    <property type="project" value="InterPro"/>
</dbReference>
<reference evidence="6 7" key="1">
    <citation type="submission" date="2020-08" db="EMBL/GenBank/DDBJ databases">
        <authorList>
            <person name="Criscuolo A."/>
        </authorList>
    </citation>
    <scope>NUCLEOTIDE SEQUENCE [LARGE SCALE GENOMIC DNA]</scope>
    <source>
        <strain evidence="6">CIP111764</strain>
    </source>
</reference>
<evidence type="ECO:0000256" key="4">
    <source>
        <dbReference type="ARBA" id="ARBA00037345"/>
    </source>
</evidence>
<evidence type="ECO:0000256" key="2">
    <source>
        <dbReference type="ARBA" id="ARBA00023125"/>
    </source>
</evidence>
<evidence type="ECO:0000313" key="7">
    <source>
        <dbReference type="Proteomes" id="UP000583387"/>
    </source>
</evidence>
<dbReference type="SUPFAM" id="SSF46689">
    <property type="entry name" value="Homeodomain-like"/>
    <property type="match status" value="1"/>
</dbReference>
<evidence type="ECO:0000259" key="5">
    <source>
        <dbReference type="PROSITE" id="PS01124"/>
    </source>
</evidence>
<dbReference type="InterPro" id="IPR018060">
    <property type="entry name" value="HTH_AraC"/>
</dbReference>
<dbReference type="Proteomes" id="UP000583387">
    <property type="component" value="Unassembled WGS sequence"/>
</dbReference>
<dbReference type="SMART" id="SM00342">
    <property type="entry name" value="HTH_ARAC"/>
    <property type="match status" value="1"/>
</dbReference>
<dbReference type="GO" id="GO:0043565">
    <property type="term" value="F:sequence-specific DNA binding"/>
    <property type="evidence" value="ECO:0007669"/>
    <property type="project" value="InterPro"/>
</dbReference>
<evidence type="ECO:0000313" key="6">
    <source>
        <dbReference type="EMBL" id="CAD5110476.1"/>
    </source>
</evidence>
<dbReference type="Pfam" id="PF12833">
    <property type="entry name" value="HTH_18"/>
    <property type="match status" value="1"/>
</dbReference>
<dbReference type="PANTHER" id="PTHR46796:SF12">
    <property type="entry name" value="HTH-TYPE DNA-BINDING TRANSCRIPTIONAL ACTIVATOR EUTR"/>
    <property type="match status" value="1"/>
</dbReference>
<gene>
    <name evidence="6" type="ORF">PSEWESI4_04799</name>
</gene>
<dbReference type="RefSeq" id="WP_187673784.1">
    <property type="nucleotide sequence ID" value="NZ_CAJFCI010000089.1"/>
</dbReference>
<dbReference type="InterPro" id="IPR009057">
    <property type="entry name" value="Homeodomain-like_sf"/>
</dbReference>
<comment type="caution">
    <text evidence="6">The sequence shown here is derived from an EMBL/GenBank/DDBJ whole genome shotgun (WGS) entry which is preliminary data.</text>
</comment>
<proteinExistence type="predicted"/>
<keyword evidence="1" id="KW-0805">Transcription regulation</keyword>
<dbReference type="EMBL" id="CAJFCI010000089">
    <property type="protein sequence ID" value="CAD5110476.1"/>
    <property type="molecule type" value="Genomic_DNA"/>
</dbReference>
<name>A0A7U7ESZ9_9GAMM</name>
<evidence type="ECO:0000256" key="3">
    <source>
        <dbReference type="ARBA" id="ARBA00023163"/>
    </source>
</evidence>
<dbReference type="PANTHER" id="PTHR46796">
    <property type="entry name" value="HTH-TYPE TRANSCRIPTIONAL ACTIVATOR RHAS-RELATED"/>
    <property type="match status" value="1"/>
</dbReference>